<dbReference type="InterPro" id="IPR027417">
    <property type="entry name" value="P-loop_NTPase"/>
</dbReference>
<evidence type="ECO:0000313" key="2">
    <source>
        <dbReference type="Proteomes" id="UP000595663"/>
    </source>
</evidence>
<proteinExistence type="predicted"/>
<keyword evidence="2" id="KW-1185">Reference proteome</keyword>
<evidence type="ECO:0000313" key="1">
    <source>
        <dbReference type="EMBL" id="BBB27605.1"/>
    </source>
</evidence>
<dbReference type="Proteomes" id="UP000595663">
    <property type="component" value="Chromosome"/>
</dbReference>
<protein>
    <recommendedName>
        <fullName evidence="3">DUF1611 domain-containing protein</fullName>
    </recommendedName>
</protein>
<accession>A0A7R6PNM6</accession>
<dbReference type="Gene3D" id="3.40.50.300">
    <property type="entry name" value="P-loop containing nucleotide triphosphate hydrolases"/>
    <property type="match status" value="1"/>
</dbReference>
<dbReference type="SUPFAM" id="SSF52540">
    <property type="entry name" value="P-loop containing nucleoside triphosphate hydrolases"/>
    <property type="match status" value="1"/>
</dbReference>
<evidence type="ECO:0008006" key="3">
    <source>
        <dbReference type="Google" id="ProtNLM"/>
    </source>
</evidence>
<sequence>MPALFINFIHPGEIMINRIAKAKRSYITRNVDLAVATSVCQGKPRSGDLILARVDRIRNHTRLENEAGRREHLYPGDEIIVAAADRYATGQFHARVPAELGACHLVAAGGIAAEVSQRNKGIKAATEITALGLLCDMQGEVVNLKQFAPLNEQPFKSISLERLPTLLIMGSDMNSGKTTLACAAANGFRQAGYRISATKLTGTGAGPDYWRMKDAGADRVIDFLDAGYASTVGMTPQELVDILYRFKADALQQNSDLLIVEVADGVLQPENRALLESEIFLDEISAALIAADGAIAATMTAQTVLHAGISVLGVGGLISKSPLSCDEARNSLGLPILELDDFHRDVTRDYLLGSLFGAENYATAHSG</sequence>
<dbReference type="AlphaFoldDB" id="A0A7R6PNM6"/>
<dbReference type="KEGG" id="ajp:AMJAP_3020"/>
<reference evidence="1 2" key="1">
    <citation type="journal article" date="2008" name="Int. J. Syst. Evol. Microbiol.">
        <title>Amphritea japonica sp. nov. and Amphritea balenae sp. nov., isolated from the sediment adjacent to sperm whale carcasses off Kagoshima, Japan.</title>
        <authorList>
            <person name="Miyazaki M."/>
            <person name="Nogi Y."/>
            <person name="Fujiwara Y."/>
            <person name="Kawato M."/>
            <person name="Nagahama T."/>
            <person name="Kubokawa K."/>
            <person name="Horikoshi K."/>
        </authorList>
    </citation>
    <scope>NUCLEOTIDE SEQUENCE [LARGE SCALE GENOMIC DNA]</scope>
    <source>
        <strain evidence="1 2">ATCC BAA-1530</strain>
    </source>
</reference>
<name>A0A7R6PNM6_9GAMM</name>
<dbReference type="EMBL" id="AP014545">
    <property type="protein sequence ID" value="BBB27605.1"/>
    <property type="molecule type" value="Genomic_DNA"/>
</dbReference>
<gene>
    <name evidence="1" type="ORF">AMJAP_3020</name>
</gene>
<organism evidence="1 2">
    <name type="scientific">Amphritea japonica ATCC BAA-1530</name>
    <dbReference type="NCBI Taxonomy" id="1278309"/>
    <lineage>
        <taxon>Bacteria</taxon>
        <taxon>Pseudomonadati</taxon>
        <taxon>Pseudomonadota</taxon>
        <taxon>Gammaproteobacteria</taxon>
        <taxon>Oceanospirillales</taxon>
        <taxon>Oceanospirillaceae</taxon>
        <taxon>Amphritea</taxon>
    </lineage>
</organism>